<gene>
    <name evidence="2" type="ORF">BD311DRAFT_115726</name>
</gene>
<evidence type="ECO:0000256" key="1">
    <source>
        <dbReference type="SAM" id="MobiDB-lite"/>
    </source>
</evidence>
<organism evidence="2">
    <name type="scientific">Dichomitus squalens</name>
    <dbReference type="NCBI Taxonomy" id="114155"/>
    <lineage>
        <taxon>Eukaryota</taxon>
        <taxon>Fungi</taxon>
        <taxon>Dikarya</taxon>
        <taxon>Basidiomycota</taxon>
        <taxon>Agaricomycotina</taxon>
        <taxon>Agaricomycetes</taxon>
        <taxon>Polyporales</taxon>
        <taxon>Polyporaceae</taxon>
        <taxon>Dichomitus</taxon>
    </lineage>
</organism>
<feature type="region of interest" description="Disordered" evidence="1">
    <location>
        <begin position="1"/>
        <end position="31"/>
    </location>
</feature>
<proteinExistence type="predicted"/>
<accession>A0A4Q9MU24</accession>
<name>A0A4Q9MU24_9APHY</name>
<evidence type="ECO:0000313" key="2">
    <source>
        <dbReference type="EMBL" id="TBU31359.1"/>
    </source>
</evidence>
<protein>
    <submittedName>
        <fullName evidence="2">Uncharacterized protein</fullName>
    </submittedName>
</protein>
<sequence>MGLGTCARPETTRPGREASRPNGGASRSSRFRPAAACQAFDVSRVDACSSDSKFIGRPCLLPGTFGRDERRRKTHRLWSRQRSQYDGLVRRAMHVQGGYYSRSCRASLMLTSPVPADVREYMNVEGNTDMRSNVHVMPRVYRYLRITTSTSRSFN</sequence>
<feature type="compositionally biased region" description="Basic and acidic residues" evidence="1">
    <location>
        <begin position="10"/>
        <end position="19"/>
    </location>
</feature>
<dbReference type="Proteomes" id="UP000292957">
    <property type="component" value="Unassembled WGS sequence"/>
</dbReference>
<reference evidence="2" key="1">
    <citation type="submission" date="2019-01" db="EMBL/GenBank/DDBJ databases">
        <title>Draft genome sequences of three monokaryotic isolates of the white-rot basidiomycete fungus Dichomitus squalens.</title>
        <authorList>
            <consortium name="DOE Joint Genome Institute"/>
            <person name="Lopez S.C."/>
            <person name="Andreopoulos B."/>
            <person name="Pangilinan J."/>
            <person name="Lipzen A."/>
            <person name="Riley R."/>
            <person name="Ahrendt S."/>
            <person name="Ng V."/>
            <person name="Barry K."/>
            <person name="Daum C."/>
            <person name="Grigoriev I.V."/>
            <person name="Hilden K.S."/>
            <person name="Makela M.R."/>
            <person name="de Vries R.P."/>
        </authorList>
    </citation>
    <scope>NUCLEOTIDE SEQUENCE [LARGE SCALE GENOMIC DNA]</scope>
    <source>
        <strain evidence="2">OM18370.1</strain>
    </source>
</reference>
<dbReference type="EMBL" id="ML143399">
    <property type="protein sequence ID" value="TBU31359.1"/>
    <property type="molecule type" value="Genomic_DNA"/>
</dbReference>
<dbReference type="AlphaFoldDB" id="A0A4Q9MU24"/>